<comment type="caution">
    <text evidence="3">The sequence shown here is derived from an EMBL/GenBank/DDBJ whole genome shotgun (WGS) entry which is preliminary data.</text>
</comment>
<sequence>MVNAMLICSAPPMPGAVPFAFNPEKVTMARDSKMSIFGSGSLGGGKPAGSTGTTFKRAEPAKITLSEVTFTGMQTKPLCDQLLNWLSPGSGALGQAVGGALAVATKGAVNLTNNLPTLTFQWGVPEMGFWYQVVLSNVSISYVRFNRQGIPVRAKVTMTMIEQPSLLGTLPTNPTSGGLPGRSSHTVTEGEDLPALARTSYGSPSAWRTLAEANDIDDPLRVRPGQTLYLPNSDELAGR</sequence>
<evidence type="ECO:0000256" key="1">
    <source>
        <dbReference type="SAM" id="MobiDB-lite"/>
    </source>
</evidence>
<organism evidence="3 4">
    <name type="scientific">Streptomyces spinoverrucosus</name>
    <dbReference type="NCBI Taxonomy" id="284043"/>
    <lineage>
        <taxon>Bacteria</taxon>
        <taxon>Bacillati</taxon>
        <taxon>Actinomycetota</taxon>
        <taxon>Actinomycetes</taxon>
        <taxon>Kitasatosporales</taxon>
        <taxon>Streptomycetaceae</taxon>
        <taxon>Streptomyces</taxon>
    </lineage>
</organism>
<dbReference type="Pfam" id="PF01476">
    <property type="entry name" value="LysM"/>
    <property type="match status" value="1"/>
</dbReference>
<reference evidence="3 4" key="1">
    <citation type="submission" date="2019-06" db="EMBL/GenBank/DDBJ databases">
        <title>Whole genome shotgun sequence of Streptomyces spinoverrucosus NBRC 14228.</title>
        <authorList>
            <person name="Hosoyama A."/>
            <person name="Uohara A."/>
            <person name="Ohji S."/>
            <person name="Ichikawa N."/>
        </authorList>
    </citation>
    <scope>NUCLEOTIDE SEQUENCE [LARGE SCALE GENOMIC DNA]</scope>
    <source>
        <strain evidence="3 4">NBRC 14228</strain>
    </source>
</reference>
<dbReference type="OrthoDB" id="9815939at2"/>
<dbReference type="Gene3D" id="3.10.350.10">
    <property type="entry name" value="LysM domain"/>
    <property type="match status" value="1"/>
</dbReference>
<keyword evidence="4" id="KW-1185">Reference proteome</keyword>
<feature type="domain" description="LysM" evidence="2">
    <location>
        <begin position="183"/>
        <end position="230"/>
    </location>
</feature>
<protein>
    <submittedName>
        <fullName evidence="3">Peptidase M23</fullName>
    </submittedName>
</protein>
<gene>
    <name evidence="3" type="ORF">SSP24_72330</name>
</gene>
<dbReference type="Proteomes" id="UP000317881">
    <property type="component" value="Unassembled WGS sequence"/>
</dbReference>
<evidence type="ECO:0000313" key="3">
    <source>
        <dbReference type="EMBL" id="GEC09578.1"/>
    </source>
</evidence>
<dbReference type="EMBL" id="BJND01000075">
    <property type="protein sequence ID" value="GEC09578.1"/>
    <property type="molecule type" value="Genomic_DNA"/>
</dbReference>
<name>A0A4Y3VTL7_9ACTN</name>
<evidence type="ECO:0000259" key="2">
    <source>
        <dbReference type="PROSITE" id="PS51782"/>
    </source>
</evidence>
<proteinExistence type="predicted"/>
<dbReference type="InterPro" id="IPR018392">
    <property type="entry name" value="LysM"/>
</dbReference>
<dbReference type="PROSITE" id="PS51782">
    <property type="entry name" value="LYSM"/>
    <property type="match status" value="1"/>
</dbReference>
<dbReference type="Pfam" id="PF19266">
    <property type="entry name" value="CIS_tube"/>
    <property type="match status" value="1"/>
</dbReference>
<dbReference type="InterPro" id="IPR036779">
    <property type="entry name" value="LysM_dom_sf"/>
</dbReference>
<dbReference type="CDD" id="cd00118">
    <property type="entry name" value="LysM"/>
    <property type="match status" value="1"/>
</dbReference>
<dbReference type="AlphaFoldDB" id="A0A4Y3VTL7"/>
<feature type="region of interest" description="Disordered" evidence="1">
    <location>
        <begin position="167"/>
        <end position="190"/>
    </location>
</feature>
<dbReference type="RefSeq" id="WP_141314394.1">
    <property type="nucleotide sequence ID" value="NZ_BJND01000075.1"/>
</dbReference>
<dbReference type="InterPro" id="IPR045361">
    <property type="entry name" value="CIS_tube_prot_N"/>
</dbReference>
<accession>A0A4Y3VTL7</accession>
<evidence type="ECO:0000313" key="4">
    <source>
        <dbReference type="Proteomes" id="UP000317881"/>
    </source>
</evidence>